<evidence type="ECO:0000313" key="4">
    <source>
        <dbReference type="Proteomes" id="UP000235579"/>
    </source>
</evidence>
<evidence type="ECO:0000313" key="2">
    <source>
        <dbReference type="EMBL" id="PMP11893.1"/>
    </source>
</evidence>
<name>A0A2N7NFB6_9VIBR</name>
<dbReference type="Proteomes" id="UP000308018">
    <property type="component" value="Unassembled WGS sequence"/>
</dbReference>
<protein>
    <submittedName>
        <fullName evidence="2">Zinc-binding protein</fullName>
    </submittedName>
</protein>
<evidence type="ECO:0000313" key="3">
    <source>
        <dbReference type="EMBL" id="TKG28885.1"/>
    </source>
</evidence>
<evidence type="ECO:0000313" key="5">
    <source>
        <dbReference type="Proteomes" id="UP000308018"/>
    </source>
</evidence>
<dbReference type="AlphaFoldDB" id="A0A2N7NFB6"/>
<dbReference type="RefSeq" id="WP_102258114.1">
    <property type="nucleotide sequence ID" value="NZ_MDBP01000057.1"/>
</dbReference>
<proteinExistence type="predicted"/>
<accession>A0A2N7NFB6</accession>
<reference evidence="2" key="3">
    <citation type="journal article" date="2018" name="Nature">
        <title>A major lineage of non-tailed dsDNA viruses as unrecognized killers of marine bacteria.</title>
        <authorList>
            <person name="Kauffman K.M."/>
            <person name="Hussain F.A."/>
            <person name="Yang J."/>
            <person name="Arevalo P."/>
            <person name="Brown J.M."/>
            <person name="Chang W.K."/>
            <person name="VanInsberghe D."/>
            <person name="Elsherbini J."/>
            <person name="Sharma R.S."/>
            <person name="Cutler M.B."/>
            <person name="Kelly L."/>
            <person name="Polz M.F."/>
        </authorList>
    </citation>
    <scope>NUCLEOTIDE SEQUENCE</scope>
    <source>
        <strain evidence="2">10N.222.48.A2</strain>
    </source>
</reference>
<dbReference type="InterPro" id="IPR007684">
    <property type="entry name" value="Znf_Ogr/Delta"/>
</dbReference>
<gene>
    <name evidence="2" type="ORF">BCS92_19305</name>
    <name evidence="3" type="ORF">FC057_20495</name>
</gene>
<evidence type="ECO:0000259" key="1">
    <source>
        <dbReference type="Pfam" id="PF04606"/>
    </source>
</evidence>
<dbReference type="EMBL" id="SYVV01000038">
    <property type="protein sequence ID" value="TKG28885.1"/>
    <property type="molecule type" value="Genomic_DNA"/>
</dbReference>
<comment type="caution">
    <text evidence="2">The sequence shown here is derived from an EMBL/GenBank/DDBJ whole genome shotgun (WGS) entry which is preliminary data.</text>
</comment>
<sequence>MLMPCPTCGCKTRIVTSQEMSNETRKAYWQCLNFNCGVRFHTLTSVEGIIDSVGVPPDPKLQPELCKGDVNQMDLLFGKDKALAFD</sequence>
<reference evidence="2" key="2">
    <citation type="submission" date="2016-07" db="EMBL/GenBank/DDBJ databases">
        <authorList>
            <person name="Wan K."/>
            <person name="Booth B."/>
            <person name="Spirohn K."/>
            <person name="Hao T."/>
            <person name="Hu Y."/>
            <person name="Calderwood M."/>
            <person name="Hill D."/>
            <person name="Mohr S."/>
            <person name="Vidal M."/>
            <person name="Celniker S."/>
            <person name="Perrimon N."/>
        </authorList>
    </citation>
    <scope>NUCLEOTIDE SEQUENCE</scope>
    <source>
        <strain evidence="2">10N.222.48.A2</strain>
    </source>
</reference>
<organism evidence="2 4">
    <name type="scientific">Vibrio tasmaniensis</name>
    <dbReference type="NCBI Taxonomy" id="212663"/>
    <lineage>
        <taxon>Bacteria</taxon>
        <taxon>Pseudomonadati</taxon>
        <taxon>Pseudomonadota</taxon>
        <taxon>Gammaproteobacteria</taxon>
        <taxon>Vibrionales</taxon>
        <taxon>Vibrionaceae</taxon>
        <taxon>Vibrio</taxon>
    </lineage>
</organism>
<reference evidence="3 5" key="4">
    <citation type="submission" date="2019-04" db="EMBL/GenBank/DDBJ databases">
        <title>A reverse ecology approach based on a biological definition of microbial populations.</title>
        <authorList>
            <person name="Arevalo P."/>
            <person name="Vaninsberghe D."/>
            <person name="Elsherbini J."/>
            <person name="Gore J."/>
            <person name="Polz M."/>
        </authorList>
    </citation>
    <scope>NUCLEOTIDE SEQUENCE [LARGE SCALE GENOMIC DNA]</scope>
    <source>
        <strain evidence="3 5">10N.222.45.A8</strain>
    </source>
</reference>
<reference evidence="4" key="1">
    <citation type="submission" date="2016-07" db="EMBL/GenBank/DDBJ databases">
        <title>Nontailed viruses are major unrecognized killers of bacteria in the ocean.</title>
        <authorList>
            <person name="Kauffman K."/>
            <person name="Hussain F."/>
            <person name="Yang J."/>
            <person name="Arevalo P."/>
            <person name="Brown J."/>
            <person name="Cutler M."/>
            <person name="Kelly L."/>
            <person name="Polz M.F."/>
        </authorList>
    </citation>
    <scope>NUCLEOTIDE SEQUENCE [LARGE SCALE GENOMIC DNA]</scope>
    <source>
        <strain evidence="4">10N.222.48.A2</strain>
    </source>
</reference>
<feature type="domain" description="Zinc finger Ogr/Delta-type" evidence="1">
    <location>
        <begin position="5"/>
        <end position="49"/>
    </location>
</feature>
<dbReference type="EMBL" id="MDBP01000057">
    <property type="protein sequence ID" value="PMP11893.1"/>
    <property type="molecule type" value="Genomic_DNA"/>
</dbReference>
<dbReference type="Pfam" id="PF04606">
    <property type="entry name" value="Ogr_Delta"/>
    <property type="match status" value="1"/>
</dbReference>
<dbReference type="Proteomes" id="UP000235579">
    <property type="component" value="Unassembled WGS sequence"/>
</dbReference>